<proteinExistence type="predicted"/>
<accession>A0A8H4IWV9</accession>
<reference evidence="1" key="1">
    <citation type="submission" date="2020-04" db="EMBL/GenBank/DDBJ databases">
        <title>Genome Assembly and Annotation of Botryosphaeria dothidea sdau 11-99, a Latent Pathogen of Apple Fruit Ring Rot in China.</title>
        <authorList>
            <person name="Yu C."/>
            <person name="Diao Y."/>
            <person name="Lu Q."/>
            <person name="Zhao J."/>
            <person name="Cui S."/>
            <person name="Peng C."/>
            <person name="He B."/>
            <person name="Liu H."/>
        </authorList>
    </citation>
    <scope>NUCLEOTIDE SEQUENCE [LARGE SCALE GENOMIC DNA]</scope>
    <source>
        <strain evidence="1">Sdau11-99</strain>
    </source>
</reference>
<dbReference type="Proteomes" id="UP000572817">
    <property type="component" value="Unassembled WGS sequence"/>
</dbReference>
<evidence type="ECO:0000313" key="2">
    <source>
        <dbReference type="Proteomes" id="UP000572817"/>
    </source>
</evidence>
<sequence>MDPDYSARFRYEMHADVTKAMAAAYRDLAELHHFLCIIVPLKDEERSARNHRVDHYSKYMMATSAIKETTAIADKLCSKHHESCMIESLRQTNVMPVEDSEPTLLEKAKREHKYVNELLLQFREMYAVCQHGSDGVPEVVRIDGWWYQIV</sequence>
<protein>
    <submittedName>
        <fullName evidence="1">Uncharacterized protein</fullName>
    </submittedName>
</protein>
<organism evidence="1 2">
    <name type="scientific">Botryosphaeria dothidea</name>
    <dbReference type="NCBI Taxonomy" id="55169"/>
    <lineage>
        <taxon>Eukaryota</taxon>
        <taxon>Fungi</taxon>
        <taxon>Dikarya</taxon>
        <taxon>Ascomycota</taxon>
        <taxon>Pezizomycotina</taxon>
        <taxon>Dothideomycetes</taxon>
        <taxon>Dothideomycetes incertae sedis</taxon>
        <taxon>Botryosphaeriales</taxon>
        <taxon>Botryosphaeriaceae</taxon>
        <taxon>Botryosphaeria</taxon>
    </lineage>
</organism>
<dbReference type="EMBL" id="WWBZ02000022">
    <property type="protein sequence ID" value="KAF4308686.1"/>
    <property type="molecule type" value="Genomic_DNA"/>
</dbReference>
<name>A0A8H4IWV9_9PEZI</name>
<dbReference type="AlphaFoldDB" id="A0A8H4IWV9"/>
<comment type="caution">
    <text evidence="1">The sequence shown here is derived from an EMBL/GenBank/DDBJ whole genome shotgun (WGS) entry which is preliminary data.</text>
</comment>
<evidence type="ECO:0000313" key="1">
    <source>
        <dbReference type="EMBL" id="KAF4308686.1"/>
    </source>
</evidence>
<keyword evidence="2" id="KW-1185">Reference proteome</keyword>
<gene>
    <name evidence="1" type="ORF">GTA08_BOTSDO04690</name>
</gene>